<dbReference type="Gene3D" id="3.10.105.10">
    <property type="entry name" value="Dipeptide-binding Protein, Domain 3"/>
    <property type="match status" value="1"/>
</dbReference>
<dbReference type="InterPro" id="IPR000914">
    <property type="entry name" value="SBP_5_dom"/>
</dbReference>
<dbReference type="Gene3D" id="3.90.76.10">
    <property type="entry name" value="Dipeptide-binding Protein, Domain 1"/>
    <property type="match status" value="1"/>
</dbReference>
<gene>
    <name evidence="3" type="ORF">J2S62_001092</name>
</gene>
<comment type="caution">
    <text evidence="3">The sequence shown here is derived from an EMBL/GenBank/DDBJ whole genome shotgun (WGS) entry which is preliminary data.</text>
</comment>
<dbReference type="Gene3D" id="3.40.190.10">
    <property type="entry name" value="Periplasmic binding protein-like II"/>
    <property type="match status" value="1"/>
</dbReference>
<keyword evidence="4" id="KW-1185">Reference proteome</keyword>
<dbReference type="InterPro" id="IPR030678">
    <property type="entry name" value="Peptide/Ni-bd"/>
</dbReference>
<feature type="signal peptide" evidence="1">
    <location>
        <begin position="1"/>
        <end position="28"/>
    </location>
</feature>
<keyword evidence="1" id="KW-0732">Signal</keyword>
<dbReference type="PROSITE" id="PS51318">
    <property type="entry name" value="TAT"/>
    <property type="match status" value="1"/>
</dbReference>
<evidence type="ECO:0000256" key="1">
    <source>
        <dbReference type="SAM" id="SignalP"/>
    </source>
</evidence>
<accession>A0ABU2AZR2</accession>
<organism evidence="3 4">
    <name type="scientific">Enteractinococcus fodinae</name>
    <dbReference type="NCBI Taxonomy" id="684663"/>
    <lineage>
        <taxon>Bacteria</taxon>
        <taxon>Bacillati</taxon>
        <taxon>Actinomycetota</taxon>
        <taxon>Actinomycetes</taxon>
        <taxon>Micrococcales</taxon>
        <taxon>Micrococcaceae</taxon>
    </lineage>
</organism>
<evidence type="ECO:0000259" key="2">
    <source>
        <dbReference type="Pfam" id="PF00496"/>
    </source>
</evidence>
<dbReference type="Pfam" id="PF00496">
    <property type="entry name" value="SBP_bac_5"/>
    <property type="match status" value="1"/>
</dbReference>
<proteinExistence type="predicted"/>
<evidence type="ECO:0000313" key="4">
    <source>
        <dbReference type="Proteomes" id="UP001183794"/>
    </source>
</evidence>
<dbReference type="RefSeq" id="WP_310172301.1">
    <property type="nucleotide sequence ID" value="NZ_BAABHE010000002.1"/>
</dbReference>
<protein>
    <submittedName>
        <fullName evidence="3">Peptide/nickel transport system substrate-binding protein</fullName>
    </submittedName>
</protein>
<feature type="domain" description="Solute-binding protein family 5" evidence="2">
    <location>
        <begin position="89"/>
        <end position="428"/>
    </location>
</feature>
<dbReference type="InterPro" id="IPR039424">
    <property type="entry name" value="SBP_5"/>
</dbReference>
<dbReference type="PANTHER" id="PTHR30290">
    <property type="entry name" value="PERIPLASMIC BINDING COMPONENT OF ABC TRANSPORTER"/>
    <property type="match status" value="1"/>
</dbReference>
<dbReference type="Proteomes" id="UP001183794">
    <property type="component" value="Unassembled WGS sequence"/>
</dbReference>
<sequence>MHLSRRTLLAGLASLGLVPLGTPSTALPATATRTPIQTTNTTSETFRIGVPSRALTTDPAVTNDVETLRLARQVYQNLIGVDNETGENIPALAADWTISRDGTEVVFELEEDVTFHDGTELTAEVVVENFARWGTANELLGTQRLRQAGRLPFSVVFGGYASEDSCLVDSVEATGDHEVTLTLREPIPQLIAALTHPAFSITSPASWADFDAALAEGLPMIPLAGTGPYRWGDTSDTTVGLAAVDANHDVEVLTIPNLHERLYGLRTQQLDVFDGVAPSVLRELVQSGYQVLQRDPLAVLYLGINQAHPVLADLHVRQAVAHALYRGEMIASLHLEGSYVAHQFNPPSLLERSDAVVTYDADVERARNLLAAAGYDGEPIEFWYPTGAERVYMSQPQKLYAHLSGRLAAAGFNIVAKPIAWDEGQYLSQVMSPSTDRGVHLLGRNFFIRDALYVLAELFERPTGEFAWANPTVIEALAAARIEDDPDARTALLTAVEEAASLDIPAVPLTFPITALASGHNVDFYPISPVLDEQYSRVQLS</sequence>
<dbReference type="EMBL" id="JAVDYJ010000001">
    <property type="protein sequence ID" value="MDR7346835.1"/>
    <property type="molecule type" value="Genomic_DNA"/>
</dbReference>
<feature type="chain" id="PRO_5046235618" evidence="1">
    <location>
        <begin position="29"/>
        <end position="541"/>
    </location>
</feature>
<dbReference type="PIRSF" id="PIRSF002741">
    <property type="entry name" value="MppA"/>
    <property type="match status" value="1"/>
</dbReference>
<dbReference type="InterPro" id="IPR006311">
    <property type="entry name" value="TAT_signal"/>
</dbReference>
<evidence type="ECO:0000313" key="3">
    <source>
        <dbReference type="EMBL" id="MDR7346835.1"/>
    </source>
</evidence>
<name>A0ABU2AZR2_9MICC</name>
<dbReference type="SUPFAM" id="SSF53850">
    <property type="entry name" value="Periplasmic binding protein-like II"/>
    <property type="match status" value="1"/>
</dbReference>
<reference evidence="3 4" key="1">
    <citation type="submission" date="2023-07" db="EMBL/GenBank/DDBJ databases">
        <title>Sequencing the genomes of 1000 actinobacteria strains.</title>
        <authorList>
            <person name="Klenk H.-P."/>
        </authorList>
    </citation>
    <scope>NUCLEOTIDE SEQUENCE [LARGE SCALE GENOMIC DNA]</scope>
    <source>
        <strain evidence="3 4">DSM 22966</strain>
    </source>
</reference>